<accession>A0A538T7M7</accession>
<evidence type="ECO:0000313" key="2">
    <source>
        <dbReference type="EMBL" id="TMQ59635.1"/>
    </source>
</evidence>
<dbReference type="AlphaFoldDB" id="A0A538T7M7"/>
<dbReference type="InterPro" id="IPR050415">
    <property type="entry name" value="MRET"/>
</dbReference>
<protein>
    <submittedName>
        <fullName evidence="2">FAD-dependent oxidoreductase</fullName>
    </submittedName>
</protein>
<comment type="caution">
    <text evidence="2">The sequence shown here is derived from an EMBL/GenBank/DDBJ whole genome shotgun (WGS) entry which is preliminary data.</text>
</comment>
<dbReference type="PANTHER" id="PTHR47354:SF5">
    <property type="entry name" value="PROTEIN RFBI"/>
    <property type="match status" value="1"/>
</dbReference>
<organism evidence="2 3">
    <name type="scientific">Eiseniibacteriota bacterium</name>
    <dbReference type="NCBI Taxonomy" id="2212470"/>
    <lineage>
        <taxon>Bacteria</taxon>
        <taxon>Candidatus Eiseniibacteriota</taxon>
    </lineage>
</organism>
<dbReference type="Proteomes" id="UP000316852">
    <property type="component" value="Unassembled WGS sequence"/>
</dbReference>
<dbReference type="SUPFAM" id="SSF52343">
    <property type="entry name" value="Ferredoxin reductase-like, C-terminal NADP-linked domain"/>
    <property type="match status" value="1"/>
</dbReference>
<dbReference type="SUPFAM" id="SSF63380">
    <property type="entry name" value="Riboflavin synthase domain-like"/>
    <property type="match status" value="1"/>
</dbReference>
<dbReference type="PANTHER" id="PTHR47354">
    <property type="entry name" value="NADH OXIDOREDUCTASE HCR"/>
    <property type="match status" value="1"/>
</dbReference>
<dbReference type="PRINTS" id="PR00410">
    <property type="entry name" value="PHEHYDRXLASE"/>
</dbReference>
<sequence length="241" mass="26910">MPKLRVKLARRDEIAAATWAFTLGLDGQAFSFKPGQTIDLTYPNMPTEDPAGNRRTFSIASKPGLDHLQIATRVRGSGFKQSILQADLGTTLELDGPYGSFTLPNKPSSVVLLTGGIGVTPFRSMALDAAARSLEHALLMIHSNRTPEEAPFLEELQRLASEFRRFTYRPTMTQADRSKRPWNGDRRRVDRDYLSEVIPSQRDGSLYYAAGPERFVGAVVQILKAMGIDEDQIRFEEFPGY</sequence>
<gene>
    <name evidence="2" type="ORF">E6K76_03820</name>
</gene>
<dbReference type="InterPro" id="IPR017938">
    <property type="entry name" value="Riboflavin_synthase-like_b-brl"/>
</dbReference>
<feature type="domain" description="FAD-binding FR-type" evidence="1">
    <location>
        <begin position="1"/>
        <end position="104"/>
    </location>
</feature>
<dbReference type="CDD" id="cd00322">
    <property type="entry name" value="FNR_like"/>
    <property type="match status" value="1"/>
</dbReference>
<dbReference type="InterPro" id="IPR017927">
    <property type="entry name" value="FAD-bd_FR_type"/>
</dbReference>
<evidence type="ECO:0000259" key="1">
    <source>
        <dbReference type="PROSITE" id="PS51384"/>
    </source>
</evidence>
<dbReference type="PROSITE" id="PS51384">
    <property type="entry name" value="FAD_FR"/>
    <property type="match status" value="1"/>
</dbReference>
<dbReference type="Pfam" id="PF00175">
    <property type="entry name" value="NAD_binding_1"/>
    <property type="match status" value="1"/>
</dbReference>
<dbReference type="EMBL" id="VBOW01000020">
    <property type="protein sequence ID" value="TMQ59635.1"/>
    <property type="molecule type" value="Genomic_DNA"/>
</dbReference>
<proteinExistence type="predicted"/>
<dbReference type="InterPro" id="IPR039261">
    <property type="entry name" value="FNR_nucleotide-bd"/>
</dbReference>
<dbReference type="Gene3D" id="3.40.50.80">
    <property type="entry name" value="Nucleotide-binding domain of ferredoxin-NADP reductase (FNR) module"/>
    <property type="match status" value="1"/>
</dbReference>
<dbReference type="GO" id="GO:0016491">
    <property type="term" value="F:oxidoreductase activity"/>
    <property type="evidence" value="ECO:0007669"/>
    <property type="project" value="InterPro"/>
</dbReference>
<dbReference type="Gene3D" id="2.40.30.10">
    <property type="entry name" value="Translation factors"/>
    <property type="match status" value="1"/>
</dbReference>
<evidence type="ECO:0000313" key="3">
    <source>
        <dbReference type="Proteomes" id="UP000316852"/>
    </source>
</evidence>
<reference evidence="2 3" key="1">
    <citation type="journal article" date="2019" name="Nat. Microbiol.">
        <title>Mediterranean grassland soil C-N compound turnover is dependent on rainfall and depth, and is mediated by genomically divergent microorganisms.</title>
        <authorList>
            <person name="Diamond S."/>
            <person name="Andeer P.F."/>
            <person name="Li Z."/>
            <person name="Crits-Christoph A."/>
            <person name="Burstein D."/>
            <person name="Anantharaman K."/>
            <person name="Lane K.R."/>
            <person name="Thomas B.C."/>
            <person name="Pan C."/>
            <person name="Northen T.R."/>
            <person name="Banfield J.F."/>
        </authorList>
    </citation>
    <scope>NUCLEOTIDE SEQUENCE [LARGE SCALE GENOMIC DNA]</scope>
    <source>
        <strain evidence="2">WS_6</strain>
    </source>
</reference>
<dbReference type="InterPro" id="IPR001433">
    <property type="entry name" value="OxRdtase_FAD/NAD-bd"/>
</dbReference>
<name>A0A538T7M7_UNCEI</name>